<accession>A0A5C5WQ63</accession>
<proteinExistence type="predicted"/>
<dbReference type="PANTHER" id="PTHR43037:SF1">
    <property type="entry name" value="BLL1128 PROTEIN"/>
    <property type="match status" value="1"/>
</dbReference>
<comment type="caution">
    <text evidence="2">The sequence shown here is derived from an EMBL/GenBank/DDBJ whole genome shotgun (WGS) entry which is preliminary data.</text>
</comment>
<name>A0A5C5WQ63_9BACT</name>
<dbReference type="InterPro" id="IPR029058">
    <property type="entry name" value="AB_hydrolase_fold"/>
</dbReference>
<dbReference type="EMBL" id="SJPI01000001">
    <property type="protein sequence ID" value="TWT53024.1"/>
    <property type="molecule type" value="Genomic_DNA"/>
</dbReference>
<dbReference type="GO" id="GO:0016787">
    <property type="term" value="F:hydrolase activity"/>
    <property type="evidence" value="ECO:0007669"/>
    <property type="project" value="UniProtKB-KW"/>
</dbReference>
<evidence type="ECO:0000313" key="2">
    <source>
        <dbReference type="EMBL" id="TWT53024.1"/>
    </source>
</evidence>
<evidence type="ECO:0000313" key="3">
    <source>
        <dbReference type="Proteomes" id="UP000316598"/>
    </source>
</evidence>
<keyword evidence="1" id="KW-0732">Signal</keyword>
<dbReference type="RefSeq" id="WP_146513309.1">
    <property type="nucleotide sequence ID" value="NZ_SJPI01000001.1"/>
</dbReference>
<dbReference type="PANTHER" id="PTHR43037">
    <property type="entry name" value="UNNAMED PRODUCT-RELATED"/>
    <property type="match status" value="1"/>
</dbReference>
<keyword evidence="3" id="KW-1185">Reference proteome</keyword>
<organism evidence="2 3">
    <name type="scientific">Rubripirellula amarantea</name>
    <dbReference type="NCBI Taxonomy" id="2527999"/>
    <lineage>
        <taxon>Bacteria</taxon>
        <taxon>Pseudomonadati</taxon>
        <taxon>Planctomycetota</taxon>
        <taxon>Planctomycetia</taxon>
        <taxon>Pirellulales</taxon>
        <taxon>Pirellulaceae</taxon>
        <taxon>Rubripirellula</taxon>
    </lineage>
</organism>
<protein>
    <submittedName>
        <fullName evidence="2">Alpha/beta hydrolase family protein</fullName>
    </submittedName>
</protein>
<dbReference type="Gene3D" id="3.40.50.1820">
    <property type="entry name" value="alpha/beta hydrolase"/>
    <property type="match status" value="1"/>
</dbReference>
<dbReference type="Proteomes" id="UP000316598">
    <property type="component" value="Unassembled WGS sequence"/>
</dbReference>
<dbReference type="AlphaFoldDB" id="A0A5C5WQ63"/>
<keyword evidence="2" id="KW-0378">Hydrolase</keyword>
<gene>
    <name evidence="2" type="ORF">Pla22_06520</name>
</gene>
<evidence type="ECO:0000256" key="1">
    <source>
        <dbReference type="ARBA" id="ARBA00022729"/>
    </source>
</evidence>
<reference evidence="2 3" key="1">
    <citation type="submission" date="2019-02" db="EMBL/GenBank/DDBJ databases">
        <title>Deep-cultivation of Planctomycetes and their phenomic and genomic characterization uncovers novel biology.</title>
        <authorList>
            <person name="Wiegand S."/>
            <person name="Jogler M."/>
            <person name="Boedeker C."/>
            <person name="Pinto D."/>
            <person name="Vollmers J."/>
            <person name="Rivas-Marin E."/>
            <person name="Kohn T."/>
            <person name="Peeters S.H."/>
            <person name="Heuer A."/>
            <person name="Rast P."/>
            <person name="Oberbeckmann S."/>
            <person name="Bunk B."/>
            <person name="Jeske O."/>
            <person name="Meyerdierks A."/>
            <person name="Storesund J.E."/>
            <person name="Kallscheuer N."/>
            <person name="Luecker S."/>
            <person name="Lage O.M."/>
            <person name="Pohl T."/>
            <person name="Merkel B.J."/>
            <person name="Hornburger P."/>
            <person name="Mueller R.-W."/>
            <person name="Bruemmer F."/>
            <person name="Labrenz M."/>
            <person name="Spormann A.M."/>
            <person name="Op Den Camp H."/>
            <person name="Overmann J."/>
            <person name="Amann R."/>
            <person name="Jetten M.S.M."/>
            <person name="Mascher T."/>
            <person name="Medema M.H."/>
            <person name="Devos D.P."/>
            <person name="Kaster A.-K."/>
            <person name="Ovreas L."/>
            <person name="Rohde M."/>
            <person name="Galperin M.Y."/>
            <person name="Jogler C."/>
        </authorList>
    </citation>
    <scope>NUCLEOTIDE SEQUENCE [LARGE SCALE GENOMIC DNA]</scope>
    <source>
        <strain evidence="2 3">Pla22</strain>
    </source>
</reference>
<sequence length="806" mass="90333">MNNPRGILDRSLMLKRCPTLFGFMLVLMMVKPAYTEQVFQLQNGMVVIGSKAEIATLKEGFGASTTTQLTSRPIWLIEDGLRRHYFHGKGMVSVPPIDKPNLDQRIDFWQPIPLGGKSVGGLGSVLGVSPFNEFGRRLLQIRGPTGPVKVIQGITELNPRYAVLSALKPPQGQPSLLWEMRVATSTMDSSTLDAFFKTQFDETDLNARLEIVRFYISADRFGDAKRALQQTIIDFPEETDLPKQVLALTERQASQLLDEAKIRNKAGQHRLAARILDNFPVKDVGRITRLQVQDARKEIETSGLEAARLTGLLTEQVAQLAAADQGKLKAIVQEISEGLSADTLSRLSDYSRLGESETIALDNRVALAISGWLMGAGAGEQNLSVVTSLVQVRDLVADYLGTDDRNRHQAILDQLRSLEGAQAEYIDKMLPLLVPTRSWPEGSASDRVEGMHSVQTDLAEYVIQLPPEYNPLRSYPCLIALHPARSDHAAQIDWWSGGVGSVTQQLDDQLNDEQAEGGLASRLGHASRHGFIVVAPRWSRPAQRRYEYTPAEHERVLAAMRDAMRRCSIDSDRVFLAGQGEGGTAAWDIALAHPDLWAGLIAISATPDKTVHHYEPNSRYVPMYLVMGELDGSRASGGIMDDYMSYKHDALVVMYRGRGREYFYEETPRFFEWMSSSAHVRRPIPREFEANMIRQGDQFFWWVELLDLKPGTAIDPILWDDAPKIRSKPVEGTINEGNQIRFKAPADRVRLLLRPQAGLDLNREIVVHYGSRTIRHNYDGNLETILEDARRRADRKRAVWLEITIP</sequence>
<dbReference type="SUPFAM" id="SSF53474">
    <property type="entry name" value="alpha/beta-Hydrolases"/>
    <property type="match status" value="1"/>
</dbReference>
<dbReference type="InterPro" id="IPR050955">
    <property type="entry name" value="Plant_Biomass_Hydrol_Est"/>
</dbReference>
<dbReference type="OrthoDB" id="1955879at2"/>